<proteinExistence type="predicted"/>
<feature type="domain" description="SPATA31-like" evidence="2">
    <location>
        <begin position="77"/>
        <end position="115"/>
    </location>
</feature>
<organism evidence="3 4">
    <name type="scientific">Equus asinus</name>
    <name type="common">Donkey</name>
    <name type="synonym">Equus africanus asinus</name>
    <dbReference type="NCBI Taxonomy" id="9793"/>
    <lineage>
        <taxon>Eukaryota</taxon>
        <taxon>Metazoa</taxon>
        <taxon>Chordata</taxon>
        <taxon>Craniata</taxon>
        <taxon>Vertebrata</taxon>
        <taxon>Euteleostomi</taxon>
        <taxon>Mammalia</taxon>
        <taxon>Eutheria</taxon>
        <taxon>Laurasiatheria</taxon>
        <taxon>Perissodactyla</taxon>
        <taxon>Equidae</taxon>
        <taxon>Equus</taxon>
    </lineage>
</organism>
<evidence type="ECO:0000313" key="3">
    <source>
        <dbReference type="Ensembl" id="ENSEASP00005010836.2"/>
    </source>
</evidence>
<dbReference type="Ensembl" id="ENSEAST00005011783.2">
    <property type="protein sequence ID" value="ENSEASP00005010836.2"/>
    <property type="gene ID" value="ENSEASG00005007642.2"/>
</dbReference>
<dbReference type="AlphaFoldDB" id="A0A8C4LP06"/>
<evidence type="ECO:0000259" key="2">
    <source>
        <dbReference type="Pfam" id="PF15371"/>
    </source>
</evidence>
<evidence type="ECO:0000313" key="4">
    <source>
        <dbReference type="Proteomes" id="UP000694387"/>
    </source>
</evidence>
<accession>A0A8C4LP06</accession>
<keyword evidence="4" id="KW-1185">Reference proteome</keyword>
<feature type="region of interest" description="Disordered" evidence="1">
    <location>
        <begin position="43"/>
        <end position="70"/>
    </location>
</feature>
<evidence type="ECO:0000256" key="1">
    <source>
        <dbReference type="SAM" id="MobiDB-lite"/>
    </source>
</evidence>
<protein>
    <recommendedName>
        <fullName evidence="2">SPATA31-like domain-containing protein</fullName>
    </recommendedName>
</protein>
<dbReference type="GeneTree" id="ENSGT01150000287223"/>
<reference evidence="3" key="3">
    <citation type="submission" date="2025-09" db="UniProtKB">
        <authorList>
            <consortium name="Ensembl"/>
        </authorList>
    </citation>
    <scope>IDENTIFICATION</scope>
</reference>
<reference evidence="3" key="2">
    <citation type="submission" date="2025-08" db="UniProtKB">
        <authorList>
            <consortium name="Ensembl"/>
        </authorList>
    </citation>
    <scope>IDENTIFICATION</scope>
</reference>
<dbReference type="Pfam" id="PF15371">
    <property type="entry name" value="DUF4599"/>
    <property type="match status" value="1"/>
</dbReference>
<name>A0A8C4LP06_EQUAS</name>
<dbReference type="InterPro" id="IPR027970">
    <property type="entry name" value="SPATA31-like"/>
</dbReference>
<dbReference type="Proteomes" id="UP000694387">
    <property type="component" value="Chromosome 10"/>
</dbReference>
<reference evidence="3 4" key="1">
    <citation type="journal article" date="2020" name="Nat. Commun.">
        <title>Donkey genomes provide new insights into domestication and selection for coat color.</title>
        <authorList>
            <person name="Wang"/>
            <person name="C."/>
            <person name="Li"/>
            <person name="H."/>
            <person name="Guo"/>
            <person name="Y."/>
            <person name="Huang"/>
            <person name="J."/>
            <person name="Sun"/>
            <person name="Y."/>
            <person name="Min"/>
            <person name="J."/>
            <person name="Wang"/>
            <person name="J."/>
            <person name="Fang"/>
            <person name="X."/>
            <person name="Zhao"/>
            <person name="Z."/>
            <person name="Wang"/>
            <person name="S."/>
            <person name="Zhang"/>
            <person name="Y."/>
            <person name="Liu"/>
            <person name="Q."/>
            <person name="Jiang"/>
            <person name="Q."/>
            <person name="Wang"/>
            <person name="X."/>
            <person name="Guo"/>
            <person name="Y."/>
            <person name="Yang"/>
            <person name="C."/>
            <person name="Wang"/>
            <person name="Y."/>
            <person name="Tian"/>
            <person name="F."/>
            <person name="Zhuang"/>
            <person name="G."/>
            <person name="Fan"/>
            <person name="Y."/>
            <person name="Gao"/>
            <person name="Q."/>
            <person name="Li"/>
            <person name="Y."/>
            <person name="Ju"/>
            <person name="Z."/>
            <person name="Li"/>
            <person name="J."/>
            <person name="Li"/>
            <person name="R."/>
            <person name="Hou"/>
            <person name="M."/>
            <person name="Yang"/>
            <person name="G."/>
            <person name="Liu"/>
            <person name="G."/>
            <person name="Liu"/>
            <person name="W."/>
            <person name="Guo"/>
            <person name="J."/>
            <person name="Pan"/>
            <person name="S."/>
            <person name="Fan"/>
            <person name="G."/>
            <person name="Zhang"/>
            <person name="W."/>
            <person name="Zhang"/>
            <person name="R."/>
            <person name="Yu"/>
            <person name="J."/>
            <person name="Zhang"/>
            <person name="X."/>
            <person name="Yin"/>
            <person name="Q."/>
            <person name="Ji"/>
            <person name="C."/>
            <person name="Jin"/>
            <person name="Y."/>
            <person name="Yue"/>
            <person name="G."/>
            <person name="Liu"/>
            <person name="M."/>
            <person name="Xu"/>
            <person name="J."/>
            <person name="Liu"/>
            <person name="S."/>
            <person name="Jordana"/>
            <person name="J."/>
            <person name="Noce"/>
            <person name="A."/>
            <person name="Amills"/>
            <person name="M."/>
            <person name="Wu"/>
            <person name="D.D."/>
            <person name="Li"/>
            <person name="S."/>
            <person name="Zhou"/>
            <person name="X. and Zhong"/>
            <person name="J."/>
        </authorList>
    </citation>
    <scope>NUCLEOTIDE SEQUENCE [LARGE SCALE GENOMIC DNA]</scope>
</reference>
<sequence length="175" mass="19194">MLSPTFVLWDAGRPLYTYGSIIIIASIMWKKSRWVNPRGCRPQGLQDRGRAGPVSRAHASKDADVTPSGKNGCRVSLPSQGWLPEEGSVRWLLCADPSCPVCNAVALEIQQLLWPLSIAWGTRWASVCHLQQKHSYLSMVPLSCRVNPWPAPGDLCTKGSPSPFPSLISSSFHTV</sequence>